<feature type="region of interest" description="Disordered" evidence="1">
    <location>
        <begin position="97"/>
        <end position="134"/>
    </location>
</feature>
<feature type="compositionally biased region" description="Basic and acidic residues" evidence="1">
    <location>
        <begin position="121"/>
        <end position="131"/>
    </location>
</feature>
<evidence type="ECO:0000256" key="1">
    <source>
        <dbReference type="SAM" id="MobiDB-lite"/>
    </source>
</evidence>
<protein>
    <submittedName>
        <fullName evidence="2">Uncharacterized protein</fullName>
    </submittedName>
</protein>
<sequence length="274" mass="29981">MRTAGGARERALIFKTRHGRRGCLGRAVSRMRTQPDAAKRYSRMTYSSLPTGETSTGKGPRSGAGRAEGHGRRCKAAKGRSRKLCDPKVTASWRVAAGAARPRRQLPPATRGRGPPSLCDIEERPPERSSAEPHACTKFVNREGECGRLEATGECRPRAGGPRTRLLLAPRSRRRPLVVPREMRSRFEDVAPAPQPNRTNCCKRYDTALDIPNAFECGGIRMRTPQRGRGRRGRRLGIKLTLGETICAPPPIVLRALSGPPVLGEFRCSGSASQ</sequence>
<evidence type="ECO:0000313" key="3">
    <source>
        <dbReference type="Proteomes" id="UP000299102"/>
    </source>
</evidence>
<feature type="compositionally biased region" description="Basic residues" evidence="1">
    <location>
        <begin position="72"/>
        <end position="82"/>
    </location>
</feature>
<evidence type="ECO:0000313" key="2">
    <source>
        <dbReference type="EMBL" id="GBP00791.1"/>
    </source>
</evidence>
<proteinExistence type="predicted"/>
<accession>A0A4C1SI44</accession>
<feature type="region of interest" description="Disordered" evidence="1">
    <location>
        <begin position="31"/>
        <end position="82"/>
    </location>
</feature>
<keyword evidence="3" id="KW-1185">Reference proteome</keyword>
<organism evidence="2 3">
    <name type="scientific">Eumeta variegata</name>
    <name type="common">Bagworm moth</name>
    <name type="synonym">Eumeta japonica</name>
    <dbReference type="NCBI Taxonomy" id="151549"/>
    <lineage>
        <taxon>Eukaryota</taxon>
        <taxon>Metazoa</taxon>
        <taxon>Ecdysozoa</taxon>
        <taxon>Arthropoda</taxon>
        <taxon>Hexapoda</taxon>
        <taxon>Insecta</taxon>
        <taxon>Pterygota</taxon>
        <taxon>Neoptera</taxon>
        <taxon>Endopterygota</taxon>
        <taxon>Lepidoptera</taxon>
        <taxon>Glossata</taxon>
        <taxon>Ditrysia</taxon>
        <taxon>Tineoidea</taxon>
        <taxon>Psychidae</taxon>
        <taxon>Oiketicinae</taxon>
        <taxon>Eumeta</taxon>
    </lineage>
</organism>
<dbReference type="Proteomes" id="UP000299102">
    <property type="component" value="Unassembled WGS sequence"/>
</dbReference>
<feature type="compositionally biased region" description="Polar residues" evidence="1">
    <location>
        <begin position="44"/>
        <end position="57"/>
    </location>
</feature>
<comment type="caution">
    <text evidence="2">The sequence shown here is derived from an EMBL/GenBank/DDBJ whole genome shotgun (WGS) entry which is preliminary data.</text>
</comment>
<name>A0A4C1SI44_EUMVA</name>
<dbReference type="AlphaFoldDB" id="A0A4C1SI44"/>
<gene>
    <name evidence="2" type="ORF">EVAR_71435_1</name>
</gene>
<reference evidence="2 3" key="1">
    <citation type="journal article" date="2019" name="Commun. Biol.">
        <title>The bagworm genome reveals a unique fibroin gene that provides high tensile strength.</title>
        <authorList>
            <person name="Kono N."/>
            <person name="Nakamura H."/>
            <person name="Ohtoshi R."/>
            <person name="Tomita M."/>
            <person name="Numata K."/>
            <person name="Arakawa K."/>
        </authorList>
    </citation>
    <scope>NUCLEOTIDE SEQUENCE [LARGE SCALE GENOMIC DNA]</scope>
</reference>
<dbReference type="EMBL" id="BGZK01003392">
    <property type="protein sequence ID" value="GBP00791.1"/>
    <property type="molecule type" value="Genomic_DNA"/>
</dbReference>